<feature type="region of interest" description="Disordered" evidence="1">
    <location>
        <begin position="1"/>
        <end position="165"/>
    </location>
</feature>
<comment type="caution">
    <text evidence="3">The sequence shown here is derived from an EMBL/GenBank/DDBJ whole genome shotgun (WGS) entry which is preliminary data.</text>
</comment>
<evidence type="ECO:0000256" key="1">
    <source>
        <dbReference type="SAM" id="MobiDB-lite"/>
    </source>
</evidence>
<keyword evidence="2" id="KW-1133">Transmembrane helix</keyword>
<dbReference type="OrthoDB" id="2990424at2"/>
<proteinExistence type="predicted"/>
<evidence type="ECO:0000313" key="4">
    <source>
        <dbReference type="Proteomes" id="UP000251213"/>
    </source>
</evidence>
<feature type="compositionally biased region" description="Basic and acidic residues" evidence="1">
    <location>
        <begin position="34"/>
        <end position="63"/>
    </location>
</feature>
<organism evidence="3 4">
    <name type="scientific">Thermoflavimicrobium daqui</name>
    <dbReference type="NCBI Taxonomy" id="2137476"/>
    <lineage>
        <taxon>Bacteria</taxon>
        <taxon>Bacillati</taxon>
        <taxon>Bacillota</taxon>
        <taxon>Bacilli</taxon>
        <taxon>Bacillales</taxon>
        <taxon>Thermoactinomycetaceae</taxon>
        <taxon>Thermoflavimicrobium</taxon>
    </lineage>
</organism>
<accession>A0A364K5E0</accession>
<sequence length="263" mass="30341">MGGSMESAKDKVKKQTDTLLSVGELKWSEEEEKEDKKGQLSDQEVEKKKEPVENKKVEEIQDKEVDEVIFNSQNEQPDDEKHDKSTERLLQAKEVPKDTGNKPEELGSKKQGKEKKTNGFEENTFVRFDGFATEDDPLFQSTEKEENPKQIHFEQNKVQTSVPSDPEVKAIDDTHLFNQEYEQQIQQPSAPYSKPKSQPNEEQQQEKKSASKKVFKILWLPVILIVILIVGLIIGHTVLGKQPIGDIFDMKMWDHLYRLIFTK</sequence>
<evidence type="ECO:0000256" key="2">
    <source>
        <dbReference type="SAM" id="Phobius"/>
    </source>
</evidence>
<feature type="transmembrane region" description="Helical" evidence="2">
    <location>
        <begin position="217"/>
        <end position="239"/>
    </location>
</feature>
<reference evidence="3 4" key="2">
    <citation type="submission" date="2018-06" db="EMBL/GenBank/DDBJ databases">
        <authorList>
            <person name="Zhirakovskaya E."/>
        </authorList>
    </citation>
    <scope>NUCLEOTIDE SEQUENCE [LARGE SCALE GENOMIC DNA]</scope>
    <source>
        <strain evidence="3 4">FBKL4.011</strain>
    </source>
</reference>
<evidence type="ECO:0008006" key="5">
    <source>
        <dbReference type="Google" id="ProtNLM"/>
    </source>
</evidence>
<name>A0A364K5E0_9BACL</name>
<feature type="compositionally biased region" description="Basic and acidic residues" evidence="1">
    <location>
        <begin position="142"/>
        <end position="155"/>
    </location>
</feature>
<feature type="compositionally biased region" description="Basic and acidic residues" evidence="1">
    <location>
        <begin position="7"/>
        <end position="16"/>
    </location>
</feature>
<keyword evidence="4" id="KW-1185">Reference proteome</keyword>
<feature type="region of interest" description="Disordered" evidence="1">
    <location>
        <begin position="182"/>
        <end position="207"/>
    </location>
</feature>
<dbReference type="EMBL" id="QJKK01000004">
    <property type="protein sequence ID" value="RAL24583.1"/>
    <property type="molecule type" value="Genomic_DNA"/>
</dbReference>
<reference evidence="3 4" key="1">
    <citation type="submission" date="2018-06" db="EMBL/GenBank/DDBJ databases">
        <title>Thermoflavimicrobium daqus sp. nov., a thermophilic microbe isolated from Moutai-flavour Daqu.</title>
        <authorList>
            <person name="Wang X."/>
            <person name="Zhou H."/>
        </authorList>
    </citation>
    <scope>NUCLEOTIDE SEQUENCE [LARGE SCALE GENOMIC DNA]</scope>
    <source>
        <strain evidence="3 4">FBKL4.011</strain>
    </source>
</reference>
<gene>
    <name evidence="3" type="ORF">DL897_09760</name>
</gene>
<feature type="compositionally biased region" description="Polar residues" evidence="1">
    <location>
        <begin position="182"/>
        <end position="200"/>
    </location>
</feature>
<dbReference type="Proteomes" id="UP000251213">
    <property type="component" value="Unassembled WGS sequence"/>
</dbReference>
<evidence type="ECO:0000313" key="3">
    <source>
        <dbReference type="EMBL" id="RAL24583.1"/>
    </source>
</evidence>
<dbReference type="AlphaFoldDB" id="A0A364K5E0"/>
<feature type="compositionally biased region" description="Basic and acidic residues" evidence="1">
    <location>
        <begin position="79"/>
        <end position="108"/>
    </location>
</feature>
<keyword evidence="2" id="KW-0812">Transmembrane</keyword>
<protein>
    <recommendedName>
        <fullName evidence="5">DNA-directed RNA polymerase subunit beta</fullName>
    </recommendedName>
</protein>
<keyword evidence="2" id="KW-0472">Membrane</keyword>